<dbReference type="AlphaFoldDB" id="A0A6G0VZ24"/>
<evidence type="ECO:0000313" key="3">
    <source>
        <dbReference type="EMBL" id="KAF0712060.1"/>
    </source>
</evidence>
<protein>
    <submittedName>
        <fullName evidence="3">Integrase catalytic domain-containing protein</fullName>
    </submittedName>
</protein>
<dbReference type="SUPFAM" id="SSF56672">
    <property type="entry name" value="DNA/RNA polymerases"/>
    <property type="match status" value="1"/>
</dbReference>
<dbReference type="GO" id="GO:0042575">
    <property type="term" value="C:DNA polymerase complex"/>
    <property type="evidence" value="ECO:0007669"/>
    <property type="project" value="UniProtKB-ARBA"/>
</dbReference>
<gene>
    <name evidence="3" type="ORF">FWK35_00034006</name>
</gene>
<dbReference type="GO" id="GO:0003676">
    <property type="term" value="F:nucleic acid binding"/>
    <property type="evidence" value="ECO:0007669"/>
    <property type="project" value="InterPro"/>
</dbReference>
<dbReference type="GO" id="GO:0071897">
    <property type="term" value="P:DNA biosynthetic process"/>
    <property type="evidence" value="ECO:0007669"/>
    <property type="project" value="UniProtKB-ARBA"/>
</dbReference>
<sequence>MANKCMSTYSCRECKRKHNTLLHMSGKEQRVANKETAGDSEQNIRMDSGPQEQSLPSATTLVASTLGGHVFLATAIVMVSDQQGVKKQCRCILDSGSQVNFVSKKIANLLKLPRNKTSVLISGIGASRTRSSTSVTLRIESRVKMFGLELTCHVLPTIVEDLPACPSAIRGWQVPDEFVPLLADPSFESSGPIDLLIGGGAFFDLLEIERVRLGTGSLCLQDTKLGWIIAGEISTFALINITSVGQSLEDEWIAIEESKSDSYGRLSKANRRCVEEQEAAIQFQETIKCDKDGRFVLRLPIKPEVNNIGKTLHMATSRFLNVERRLQRDESLRDAYVTFMKEYESTGHMKKVDHHCTSSVRFYLPHHPVLKESSLTTKLRVVFNASAKSSTGVSLNDVLMCGPTVQEELFFILIRFRKHQYVMTSDVEKMFRQIAVDSEDQDLQCILWRGNPSEDLRTFKLTTVTYGTTSASFMATQCLVSLAEAEQNRYPEAASAIRRDFYMDDLMTRAETIQECIQLQTQITHVGKEQKEPLFVIRPEAEDVIKSLGLCWKPVQDEFIFQVASIPKRSKVPKRMLLSDLNKTFDPLGFLTPVLIIGKIFLQQLWQIKVEWDKPLPIEIQTKWESFHQELEKLGSLSIPRKCKPCISEQIELHGFCDASQEAYGACIYVRTKDKDSDGGFYSRLLCSRSRVTPLKGSTIPRLELCGALVLAQLAVKVARAWSCDVKCFHLWTDSTVVLGWLNSHSTRLKAYVANRIEQILEITDAKQWKYVRTEENPADLVSRGVKAHELVPSSKWWNGPVWLSQSTDRWNVVDVPPQDSSELPEQRPHQLVLLAVNPLKDIVSRYSTWNRLLQAVAWILRFVKYIVSKRRMEKTNYLSVQDLADSENVLIRRAQEEEFGKEIKALVSQKKVPHNSKLRALNLLIINRLLVVGDRLTNSDISEDQKRPIILPSDHIITQMIFKDRHHNLLHCGPQSLLADIRRRYWPLRGRIIARSVVKHCVACIRARPTFQCPLMAPLPKERVICNRLFTTTGVDFAGPLTIRSGIRGRPGKKAWVAMFICFTTKAIHIEVVEELTSSAFIATLRRFSARRGKPATIWSDNGTNFVGAQRELAIYTKNIEAQL</sequence>
<dbReference type="Proteomes" id="UP000478052">
    <property type="component" value="Unassembled WGS sequence"/>
</dbReference>
<dbReference type="CDD" id="cd00303">
    <property type="entry name" value="retropepsin_like"/>
    <property type="match status" value="1"/>
</dbReference>
<dbReference type="OrthoDB" id="6626266at2759"/>
<dbReference type="EMBL" id="VUJU01011073">
    <property type="protein sequence ID" value="KAF0712060.1"/>
    <property type="molecule type" value="Genomic_DNA"/>
</dbReference>
<comment type="caution">
    <text evidence="3">The sequence shown here is derived from an EMBL/GenBank/DDBJ whole genome shotgun (WGS) entry which is preliminary data.</text>
</comment>
<evidence type="ECO:0000313" key="4">
    <source>
        <dbReference type="Proteomes" id="UP000478052"/>
    </source>
</evidence>
<dbReference type="InterPro" id="IPR036397">
    <property type="entry name" value="RNaseH_sf"/>
</dbReference>
<dbReference type="GO" id="GO:0015074">
    <property type="term" value="P:DNA integration"/>
    <property type="evidence" value="ECO:0007669"/>
    <property type="project" value="InterPro"/>
</dbReference>
<dbReference type="PROSITE" id="PS50994">
    <property type="entry name" value="INTEGRASE"/>
    <property type="match status" value="1"/>
</dbReference>
<dbReference type="Gene3D" id="3.30.420.10">
    <property type="entry name" value="Ribonuclease H-like superfamily/Ribonuclease H"/>
    <property type="match status" value="1"/>
</dbReference>
<organism evidence="3 4">
    <name type="scientific">Aphis craccivora</name>
    <name type="common">Cowpea aphid</name>
    <dbReference type="NCBI Taxonomy" id="307492"/>
    <lineage>
        <taxon>Eukaryota</taxon>
        <taxon>Metazoa</taxon>
        <taxon>Ecdysozoa</taxon>
        <taxon>Arthropoda</taxon>
        <taxon>Hexapoda</taxon>
        <taxon>Insecta</taxon>
        <taxon>Pterygota</taxon>
        <taxon>Neoptera</taxon>
        <taxon>Paraneoptera</taxon>
        <taxon>Hemiptera</taxon>
        <taxon>Sternorrhyncha</taxon>
        <taxon>Aphidomorpha</taxon>
        <taxon>Aphidoidea</taxon>
        <taxon>Aphididae</taxon>
        <taxon>Aphidini</taxon>
        <taxon>Aphis</taxon>
        <taxon>Aphis</taxon>
    </lineage>
</organism>
<dbReference type="InterPro" id="IPR043502">
    <property type="entry name" value="DNA/RNA_pol_sf"/>
</dbReference>
<feature type="compositionally biased region" description="Polar residues" evidence="1">
    <location>
        <begin position="39"/>
        <end position="55"/>
    </location>
</feature>
<dbReference type="PANTHER" id="PTHR47331">
    <property type="entry name" value="PHD-TYPE DOMAIN-CONTAINING PROTEIN"/>
    <property type="match status" value="1"/>
</dbReference>
<feature type="domain" description="Integrase catalytic" evidence="2">
    <location>
        <begin position="1017"/>
        <end position="1125"/>
    </location>
</feature>
<feature type="compositionally biased region" description="Basic and acidic residues" evidence="1">
    <location>
        <begin position="28"/>
        <end position="37"/>
    </location>
</feature>
<dbReference type="InterPro" id="IPR021109">
    <property type="entry name" value="Peptidase_aspartic_dom_sf"/>
</dbReference>
<dbReference type="InterPro" id="IPR041588">
    <property type="entry name" value="Integrase_H2C2"/>
</dbReference>
<dbReference type="PANTHER" id="PTHR47331:SF5">
    <property type="entry name" value="RIBONUCLEASE H"/>
    <property type="match status" value="1"/>
</dbReference>
<dbReference type="Pfam" id="PF05380">
    <property type="entry name" value="Peptidase_A17"/>
    <property type="match status" value="1"/>
</dbReference>
<dbReference type="Gene3D" id="2.40.70.10">
    <property type="entry name" value="Acid Proteases"/>
    <property type="match status" value="1"/>
</dbReference>
<keyword evidence="4" id="KW-1185">Reference proteome</keyword>
<dbReference type="InterPro" id="IPR008042">
    <property type="entry name" value="Retrotrans_Pao"/>
</dbReference>
<feature type="region of interest" description="Disordered" evidence="1">
    <location>
        <begin position="28"/>
        <end position="55"/>
    </location>
</feature>
<feature type="non-terminal residue" evidence="3">
    <location>
        <position position="1125"/>
    </location>
</feature>
<evidence type="ECO:0000259" key="2">
    <source>
        <dbReference type="PROSITE" id="PS50994"/>
    </source>
</evidence>
<accession>A0A6G0VZ24</accession>
<evidence type="ECO:0000256" key="1">
    <source>
        <dbReference type="SAM" id="MobiDB-lite"/>
    </source>
</evidence>
<reference evidence="3 4" key="1">
    <citation type="submission" date="2019-08" db="EMBL/GenBank/DDBJ databases">
        <title>Whole genome of Aphis craccivora.</title>
        <authorList>
            <person name="Voronova N.V."/>
            <person name="Shulinski R.S."/>
            <person name="Bandarenka Y.V."/>
            <person name="Zhorov D.G."/>
            <person name="Warner D."/>
        </authorList>
    </citation>
    <scope>NUCLEOTIDE SEQUENCE [LARGE SCALE GENOMIC DNA]</scope>
    <source>
        <strain evidence="3">180601</strain>
        <tissue evidence="3">Whole Body</tissue>
    </source>
</reference>
<dbReference type="InterPro" id="IPR012337">
    <property type="entry name" value="RNaseH-like_sf"/>
</dbReference>
<name>A0A6G0VZ24_APHCR</name>
<dbReference type="SUPFAM" id="SSF53098">
    <property type="entry name" value="Ribonuclease H-like"/>
    <property type="match status" value="1"/>
</dbReference>
<dbReference type="InterPro" id="IPR001584">
    <property type="entry name" value="Integrase_cat-core"/>
</dbReference>
<dbReference type="Pfam" id="PF17921">
    <property type="entry name" value="Integrase_H2C2"/>
    <property type="match status" value="1"/>
</dbReference>
<proteinExistence type="predicted"/>